<comment type="caution">
    <text evidence="1">The sequence shown here is derived from an EMBL/GenBank/DDBJ whole genome shotgun (WGS) entry which is preliminary data.</text>
</comment>
<dbReference type="Proteomes" id="UP001060215">
    <property type="component" value="Chromosome 14"/>
</dbReference>
<name>A0ACC0FMW4_9ERIC</name>
<proteinExistence type="predicted"/>
<organism evidence="1 2">
    <name type="scientific">Camellia lanceoleosa</name>
    <dbReference type="NCBI Taxonomy" id="1840588"/>
    <lineage>
        <taxon>Eukaryota</taxon>
        <taxon>Viridiplantae</taxon>
        <taxon>Streptophyta</taxon>
        <taxon>Embryophyta</taxon>
        <taxon>Tracheophyta</taxon>
        <taxon>Spermatophyta</taxon>
        <taxon>Magnoliopsida</taxon>
        <taxon>eudicotyledons</taxon>
        <taxon>Gunneridae</taxon>
        <taxon>Pentapetalae</taxon>
        <taxon>asterids</taxon>
        <taxon>Ericales</taxon>
        <taxon>Theaceae</taxon>
        <taxon>Camellia</taxon>
    </lineage>
</organism>
<evidence type="ECO:0000313" key="2">
    <source>
        <dbReference type="Proteomes" id="UP001060215"/>
    </source>
</evidence>
<sequence length="191" mass="20702">MKSGYKLFTSAGCCFVKYTTCEEADRAMSALHNQHTLPGGVGPIQGDGFCTPEGQSEPPVAMGNISSQGVYTPQGQSRPPFAMGPKYVEGHGRAIYISQSQSQSQSRPESQSQPSFAMGLNYVEGHGRAIYISQSQSQSRPESQSQPSFAMGRTSIHHVMYPTYDIQLSQASHSPADSHVDGHPWKGCTER</sequence>
<keyword evidence="2" id="KW-1185">Reference proteome</keyword>
<gene>
    <name evidence="1" type="ORF">LOK49_LG13G02810</name>
</gene>
<protein>
    <submittedName>
        <fullName evidence="1">Flowering time control protein FCA</fullName>
    </submittedName>
</protein>
<accession>A0ACC0FMW4</accession>
<evidence type="ECO:0000313" key="1">
    <source>
        <dbReference type="EMBL" id="KAI7989618.1"/>
    </source>
</evidence>
<dbReference type="EMBL" id="CM045771">
    <property type="protein sequence ID" value="KAI7989618.1"/>
    <property type="molecule type" value="Genomic_DNA"/>
</dbReference>
<reference evidence="1 2" key="1">
    <citation type="journal article" date="2022" name="Plant J.">
        <title>Chromosome-level genome of Camellia lanceoleosa provides a valuable resource for understanding genome evolution and self-incompatibility.</title>
        <authorList>
            <person name="Gong W."/>
            <person name="Xiao S."/>
            <person name="Wang L."/>
            <person name="Liao Z."/>
            <person name="Chang Y."/>
            <person name="Mo W."/>
            <person name="Hu G."/>
            <person name="Li W."/>
            <person name="Zhao G."/>
            <person name="Zhu H."/>
            <person name="Hu X."/>
            <person name="Ji K."/>
            <person name="Xiang X."/>
            <person name="Song Q."/>
            <person name="Yuan D."/>
            <person name="Jin S."/>
            <person name="Zhang L."/>
        </authorList>
    </citation>
    <scope>NUCLEOTIDE SEQUENCE [LARGE SCALE GENOMIC DNA]</scope>
    <source>
        <strain evidence="1">SQ_2022a</strain>
    </source>
</reference>